<dbReference type="GO" id="GO:0032259">
    <property type="term" value="P:methylation"/>
    <property type="evidence" value="ECO:0007669"/>
    <property type="project" value="UniProtKB-KW"/>
</dbReference>
<dbReference type="AlphaFoldDB" id="A0A2J8ADR3"/>
<protein>
    <submittedName>
        <fullName evidence="5">Alpha N-terminal protein methyltransferase 1</fullName>
    </submittedName>
</protein>
<gene>
    <name evidence="5" type="ORF">TSOC_002593</name>
</gene>
<evidence type="ECO:0000256" key="2">
    <source>
        <dbReference type="ARBA" id="ARBA00022603"/>
    </source>
</evidence>
<dbReference type="OrthoDB" id="1298661at2759"/>
<organism evidence="5 6">
    <name type="scientific">Tetrabaena socialis</name>
    <dbReference type="NCBI Taxonomy" id="47790"/>
    <lineage>
        <taxon>Eukaryota</taxon>
        <taxon>Viridiplantae</taxon>
        <taxon>Chlorophyta</taxon>
        <taxon>core chlorophytes</taxon>
        <taxon>Chlorophyceae</taxon>
        <taxon>CS clade</taxon>
        <taxon>Chlamydomonadales</taxon>
        <taxon>Tetrabaenaceae</taxon>
        <taxon>Tetrabaena</taxon>
    </lineage>
</organism>
<evidence type="ECO:0000256" key="4">
    <source>
        <dbReference type="ARBA" id="ARBA00022691"/>
    </source>
</evidence>
<evidence type="ECO:0000256" key="1">
    <source>
        <dbReference type="ARBA" id="ARBA00009059"/>
    </source>
</evidence>
<dbReference type="Gene3D" id="3.40.50.150">
    <property type="entry name" value="Vaccinia Virus protein VP39"/>
    <property type="match status" value="1"/>
</dbReference>
<evidence type="ECO:0000313" key="5">
    <source>
        <dbReference type="EMBL" id="PNH10655.1"/>
    </source>
</evidence>
<dbReference type="InterPro" id="IPR029063">
    <property type="entry name" value="SAM-dependent_MTases_sf"/>
</dbReference>
<evidence type="ECO:0000256" key="3">
    <source>
        <dbReference type="ARBA" id="ARBA00022679"/>
    </source>
</evidence>
<feature type="non-terminal residue" evidence="5">
    <location>
        <position position="1"/>
    </location>
</feature>
<dbReference type="Proteomes" id="UP000236333">
    <property type="component" value="Unassembled WGS sequence"/>
</dbReference>
<dbReference type="InterPro" id="IPR008576">
    <property type="entry name" value="MeTrfase_NTM1"/>
</dbReference>
<comment type="caution">
    <text evidence="5">The sequence shown here is derived from an EMBL/GenBank/DDBJ whole genome shotgun (WGS) entry which is preliminary data.</text>
</comment>
<dbReference type="Pfam" id="PF05891">
    <property type="entry name" value="Methyltransf_PK"/>
    <property type="match status" value="1"/>
</dbReference>
<reference evidence="5 6" key="1">
    <citation type="journal article" date="2017" name="Mol. Biol. Evol.">
        <title>The 4-celled Tetrabaena socialis nuclear genome reveals the essential components for genetic control of cell number at the origin of multicellularity in the volvocine lineage.</title>
        <authorList>
            <person name="Featherston J."/>
            <person name="Arakaki Y."/>
            <person name="Hanschen E.R."/>
            <person name="Ferris P.J."/>
            <person name="Michod R.E."/>
            <person name="Olson B.J.S.C."/>
            <person name="Nozaki H."/>
            <person name="Durand P.M."/>
        </authorList>
    </citation>
    <scope>NUCLEOTIDE SEQUENCE [LARGE SCALE GENOMIC DNA]</scope>
    <source>
        <strain evidence="5 6">NIES-571</strain>
    </source>
</reference>
<name>A0A2J8ADR3_9CHLO</name>
<keyword evidence="4" id="KW-0949">S-adenosyl-L-methionine</keyword>
<accession>A0A2J8ADR3</accession>
<dbReference type="GO" id="GO:0008276">
    <property type="term" value="F:protein methyltransferase activity"/>
    <property type="evidence" value="ECO:0007669"/>
    <property type="project" value="UniProtKB-ARBA"/>
</dbReference>
<keyword evidence="6" id="KW-1185">Reference proteome</keyword>
<proteinExistence type="inferred from homology"/>
<dbReference type="EMBL" id="PGGS01000050">
    <property type="protein sequence ID" value="PNH10655.1"/>
    <property type="molecule type" value="Genomic_DNA"/>
</dbReference>
<keyword evidence="2 5" id="KW-0489">Methyltransferase</keyword>
<evidence type="ECO:0000313" key="6">
    <source>
        <dbReference type="Proteomes" id="UP000236333"/>
    </source>
</evidence>
<comment type="similarity">
    <text evidence="1">Belongs to the methyltransferase superfamily. NTM1 family.</text>
</comment>
<sequence length="69" mass="7809">EGFVVDSDDSSLTRCNTYMLDLFQKAGAKVLYNLKQRNWPKDLFEVRMYVLQPARPGAEQAEQAGAQAQ</sequence>
<keyword evidence="3 5" id="KW-0808">Transferase</keyword>